<keyword evidence="1" id="KW-1185">Reference proteome</keyword>
<reference evidence="1" key="1">
    <citation type="submission" date="2014-05" db="EMBL/GenBank/DDBJ databases">
        <title>The genome and life-stage specific transcriptomes of Globodera pallida elucidate key aspects of plant parasitism by a cyst nematode.</title>
        <authorList>
            <person name="Cotton J.A."/>
            <person name="Lilley C.J."/>
            <person name="Jones L.M."/>
            <person name="Kikuchi T."/>
            <person name="Reid A.J."/>
            <person name="Thorpe P."/>
            <person name="Tsai I.J."/>
            <person name="Beasley H."/>
            <person name="Blok V."/>
            <person name="Cock P.J.A."/>
            <person name="Van den Akker S.E."/>
            <person name="Holroyd N."/>
            <person name="Hunt M."/>
            <person name="Mantelin S."/>
            <person name="Naghra H."/>
            <person name="Pain A."/>
            <person name="Palomares-Rius J.E."/>
            <person name="Zarowiecki M."/>
            <person name="Berriman M."/>
            <person name="Jones J.T."/>
            <person name="Urwin P.E."/>
        </authorList>
    </citation>
    <scope>NUCLEOTIDE SEQUENCE [LARGE SCALE GENOMIC DNA]</scope>
    <source>
        <strain evidence="1">Lindley</strain>
    </source>
</reference>
<name>A0A183CAA1_GLOPA</name>
<dbReference type="Proteomes" id="UP000050741">
    <property type="component" value="Unassembled WGS sequence"/>
</dbReference>
<evidence type="ECO:0000313" key="1">
    <source>
        <dbReference type="Proteomes" id="UP000050741"/>
    </source>
</evidence>
<proteinExistence type="predicted"/>
<evidence type="ECO:0000313" key="2">
    <source>
        <dbReference type="WBParaSite" id="GPLIN_000980100"/>
    </source>
</evidence>
<sequence length="170" mass="18471">MYAIRSYYGSIPAIELNTNYPNAGCVISDQTGNIGTEQNTGSCIAISKGSQKDARIELLVDLTNMVNEVVFISPRVCWLHQQDCDILEQKVLASDTVIETFTEVKKILNGAIDHLKERPSAKKDYSKSEWAIGDFEKDLIAAIGSAAGNQVTLTASIGGRNISLGNFLSK</sequence>
<protein>
    <submittedName>
        <fullName evidence="2">Carbonic anhydrase</fullName>
    </submittedName>
</protein>
<reference evidence="2" key="2">
    <citation type="submission" date="2016-06" db="UniProtKB">
        <authorList>
            <consortium name="WormBaseParasite"/>
        </authorList>
    </citation>
    <scope>IDENTIFICATION</scope>
</reference>
<accession>A0A183CAA1</accession>
<dbReference type="WBParaSite" id="GPLIN_000980100">
    <property type="protein sequence ID" value="GPLIN_000980100"/>
    <property type="gene ID" value="GPLIN_000980100"/>
</dbReference>
<dbReference type="AlphaFoldDB" id="A0A183CAA1"/>
<organism evidence="1 2">
    <name type="scientific">Globodera pallida</name>
    <name type="common">Potato cyst nematode worm</name>
    <name type="synonym">Heterodera pallida</name>
    <dbReference type="NCBI Taxonomy" id="36090"/>
    <lineage>
        <taxon>Eukaryota</taxon>
        <taxon>Metazoa</taxon>
        <taxon>Ecdysozoa</taxon>
        <taxon>Nematoda</taxon>
        <taxon>Chromadorea</taxon>
        <taxon>Rhabditida</taxon>
        <taxon>Tylenchina</taxon>
        <taxon>Tylenchomorpha</taxon>
        <taxon>Tylenchoidea</taxon>
        <taxon>Heteroderidae</taxon>
        <taxon>Heteroderinae</taxon>
        <taxon>Globodera</taxon>
    </lineage>
</organism>